<dbReference type="RefSeq" id="WP_092615395.1">
    <property type="nucleotide sequence ID" value="NZ_FNCV01000002.1"/>
</dbReference>
<organism evidence="1 2">
    <name type="scientific">Roseospirillum parvum</name>
    <dbReference type="NCBI Taxonomy" id="83401"/>
    <lineage>
        <taxon>Bacteria</taxon>
        <taxon>Pseudomonadati</taxon>
        <taxon>Pseudomonadota</taxon>
        <taxon>Alphaproteobacteria</taxon>
        <taxon>Rhodospirillales</taxon>
        <taxon>Rhodospirillaceae</taxon>
        <taxon>Roseospirillum</taxon>
    </lineage>
</organism>
<accession>A0A1G7W0W2</accession>
<dbReference type="PANTHER" id="PTHR37526:SF1">
    <property type="entry name" value="PROTEIN TUSB"/>
    <property type="match status" value="1"/>
</dbReference>
<proteinExistence type="predicted"/>
<dbReference type="SUPFAM" id="SSF75169">
    <property type="entry name" value="DsrEFH-like"/>
    <property type="match status" value="1"/>
</dbReference>
<name>A0A1G7W0W2_9PROT</name>
<gene>
    <name evidence="1" type="ORF">SAMN05421742_10240</name>
</gene>
<dbReference type="OrthoDB" id="9795117at2"/>
<evidence type="ECO:0000313" key="2">
    <source>
        <dbReference type="Proteomes" id="UP000217076"/>
    </source>
</evidence>
<reference evidence="2" key="1">
    <citation type="submission" date="2016-10" db="EMBL/GenBank/DDBJ databases">
        <authorList>
            <person name="Varghese N."/>
            <person name="Submissions S."/>
        </authorList>
    </citation>
    <scope>NUCLEOTIDE SEQUENCE [LARGE SCALE GENOMIC DNA]</scope>
    <source>
        <strain evidence="2">930I</strain>
    </source>
</reference>
<dbReference type="Pfam" id="PF04077">
    <property type="entry name" value="DsrH"/>
    <property type="match status" value="1"/>
</dbReference>
<keyword evidence="2" id="KW-1185">Reference proteome</keyword>
<dbReference type="Proteomes" id="UP000217076">
    <property type="component" value="Unassembled WGS sequence"/>
</dbReference>
<dbReference type="STRING" id="83401.SAMN05421742_10240"/>
<dbReference type="InterPro" id="IPR007215">
    <property type="entry name" value="Sulphur_relay_TusB/DsrH"/>
</dbReference>
<dbReference type="GO" id="GO:0002143">
    <property type="term" value="P:tRNA wobble position uridine thiolation"/>
    <property type="evidence" value="ECO:0007669"/>
    <property type="project" value="InterPro"/>
</dbReference>
<dbReference type="Gene3D" id="3.40.1260.10">
    <property type="entry name" value="DsrEFH-like"/>
    <property type="match status" value="1"/>
</dbReference>
<evidence type="ECO:0000313" key="1">
    <source>
        <dbReference type="EMBL" id="SDG65655.1"/>
    </source>
</evidence>
<protein>
    <submittedName>
        <fullName evidence="1">tRNA 2-thiouridine synthesizing protein B</fullName>
    </submittedName>
</protein>
<dbReference type="GO" id="GO:1990228">
    <property type="term" value="C:sulfurtransferase complex"/>
    <property type="evidence" value="ECO:0007669"/>
    <property type="project" value="TreeGrafter"/>
</dbReference>
<dbReference type="InterPro" id="IPR027396">
    <property type="entry name" value="DsrEFH-like"/>
</dbReference>
<sequence length="102" mass="10398">MPALHTVNKSPFERDALTACLARAAEGSTILLIEDGVTAALAGTRHAPTLTAAAGRFSLAVLGPDLAARGLAGRPLVPGVKVVDYDGFVDLAADSSTVVSWL</sequence>
<dbReference type="AlphaFoldDB" id="A0A1G7W0W2"/>
<dbReference type="EMBL" id="FNCV01000002">
    <property type="protein sequence ID" value="SDG65655.1"/>
    <property type="molecule type" value="Genomic_DNA"/>
</dbReference>
<dbReference type="PANTHER" id="PTHR37526">
    <property type="entry name" value="PROTEIN TUSB"/>
    <property type="match status" value="1"/>
</dbReference>
<dbReference type="NCBIfam" id="TIGR03011">
    <property type="entry name" value="sulf_tusB_dsrH"/>
    <property type="match status" value="1"/>
</dbReference>